<evidence type="ECO:0000313" key="1">
    <source>
        <dbReference type="EMBL" id="MDR6841021.1"/>
    </source>
</evidence>
<organism evidence="1 2">
    <name type="scientific">Pseudoxanthomonas sacheonensis</name>
    <dbReference type="NCBI Taxonomy" id="443615"/>
    <lineage>
        <taxon>Bacteria</taxon>
        <taxon>Pseudomonadati</taxon>
        <taxon>Pseudomonadota</taxon>
        <taxon>Gammaproteobacteria</taxon>
        <taxon>Lysobacterales</taxon>
        <taxon>Lysobacteraceae</taxon>
        <taxon>Pseudoxanthomonas</taxon>
    </lineage>
</organism>
<dbReference type="Proteomes" id="UP001254759">
    <property type="component" value="Unassembled WGS sequence"/>
</dbReference>
<name>A0ABU1RQG9_9GAMM</name>
<dbReference type="EMBL" id="JAVDTT010000001">
    <property type="protein sequence ID" value="MDR6841021.1"/>
    <property type="molecule type" value="Genomic_DNA"/>
</dbReference>
<gene>
    <name evidence="1" type="ORF">J2W94_001285</name>
</gene>
<accession>A0ABU1RQG9</accession>
<dbReference type="RefSeq" id="WP_310091272.1">
    <property type="nucleotide sequence ID" value="NZ_JAVDTT010000001.1"/>
</dbReference>
<reference evidence="1 2" key="1">
    <citation type="submission" date="2023-07" db="EMBL/GenBank/DDBJ databases">
        <title>Sorghum-associated microbial communities from plants grown in Nebraska, USA.</title>
        <authorList>
            <person name="Schachtman D."/>
        </authorList>
    </citation>
    <scope>NUCLEOTIDE SEQUENCE [LARGE SCALE GENOMIC DNA]</scope>
    <source>
        <strain evidence="1 2">BE107</strain>
    </source>
</reference>
<protein>
    <submittedName>
        <fullName evidence="1">Uncharacterized protein</fullName>
    </submittedName>
</protein>
<evidence type="ECO:0000313" key="2">
    <source>
        <dbReference type="Proteomes" id="UP001254759"/>
    </source>
</evidence>
<keyword evidence="2" id="KW-1185">Reference proteome</keyword>
<sequence>MTNPELRKAVDKLASLTFADIPPGLAEGPTPLETLLNLLPGGGACVLADPGIAAYDPQTLDRISTTAELESDHCLDRAHCLLELLHATLATDPPALPQATAIGALRHLTRFLTDHQRWHVLADNAAYYRDHPEIANQIAAHQHPA</sequence>
<comment type="caution">
    <text evidence="1">The sequence shown here is derived from an EMBL/GenBank/DDBJ whole genome shotgun (WGS) entry which is preliminary data.</text>
</comment>
<proteinExistence type="predicted"/>